<dbReference type="AlphaFoldDB" id="A0A1H8GVN0"/>
<protein>
    <submittedName>
        <fullName evidence="1">Uncharacterized protein</fullName>
    </submittedName>
</protein>
<gene>
    <name evidence="1" type="ORF">SAMN04487895_101665</name>
</gene>
<dbReference type="STRING" id="1333845.SAMN04487895_101665"/>
<proteinExistence type="predicted"/>
<evidence type="ECO:0000313" key="1">
    <source>
        <dbReference type="EMBL" id="SEN48191.1"/>
    </source>
</evidence>
<organism evidence="1 2">
    <name type="scientific">Paenibacillus sophorae</name>
    <dbReference type="NCBI Taxonomy" id="1333845"/>
    <lineage>
        <taxon>Bacteria</taxon>
        <taxon>Bacillati</taxon>
        <taxon>Bacillota</taxon>
        <taxon>Bacilli</taxon>
        <taxon>Bacillales</taxon>
        <taxon>Paenibacillaceae</taxon>
        <taxon>Paenibacillus</taxon>
    </lineage>
</organism>
<dbReference type="EMBL" id="FODH01000001">
    <property type="protein sequence ID" value="SEN48191.1"/>
    <property type="molecule type" value="Genomic_DNA"/>
</dbReference>
<dbReference type="Proteomes" id="UP000198809">
    <property type="component" value="Unassembled WGS sequence"/>
</dbReference>
<name>A0A1H8GVN0_9BACL</name>
<evidence type="ECO:0000313" key="2">
    <source>
        <dbReference type="Proteomes" id="UP000198809"/>
    </source>
</evidence>
<sequence>MFKSGRNKDGQLVVRTNSGEEINLLEAAKRYGDLIKASA</sequence>
<reference evidence="1 2" key="1">
    <citation type="submission" date="2016-10" db="EMBL/GenBank/DDBJ databases">
        <authorList>
            <person name="de Groot N.N."/>
        </authorList>
    </citation>
    <scope>NUCLEOTIDE SEQUENCE [LARGE SCALE GENOMIC DNA]</scope>
    <source>
        <strain evidence="1 2">CGMCC 1.10238</strain>
    </source>
</reference>
<accession>A0A1H8GVN0</accession>